<comment type="similarity">
    <text evidence="1">Belongs to the short-chain dehydrogenases/reductases (SDR) family.</text>
</comment>
<dbReference type="InterPro" id="IPR057326">
    <property type="entry name" value="KR_dom"/>
</dbReference>
<protein>
    <submittedName>
        <fullName evidence="4">Short-chain dehydrogenase/reductase SDR</fullName>
    </submittedName>
</protein>
<dbReference type="PRINTS" id="PR00080">
    <property type="entry name" value="SDRFAMILY"/>
</dbReference>
<dbReference type="InterPro" id="IPR020904">
    <property type="entry name" value="Sc_DH/Rdtase_CS"/>
</dbReference>
<dbReference type="FunFam" id="3.40.50.720:FF:000084">
    <property type="entry name" value="Short-chain dehydrogenase reductase"/>
    <property type="match status" value="1"/>
</dbReference>
<dbReference type="PANTHER" id="PTHR43477">
    <property type="entry name" value="DIHYDROANTICAPSIN 7-DEHYDROGENASE"/>
    <property type="match status" value="1"/>
</dbReference>
<evidence type="ECO:0000256" key="1">
    <source>
        <dbReference type="ARBA" id="ARBA00006484"/>
    </source>
</evidence>
<evidence type="ECO:0000256" key="2">
    <source>
        <dbReference type="ARBA" id="ARBA00023002"/>
    </source>
</evidence>
<organism evidence="4 5">
    <name type="scientific">Methylorubrum populi</name>
    <dbReference type="NCBI Taxonomy" id="223967"/>
    <lineage>
        <taxon>Bacteria</taxon>
        <taxon>Pseudomonadati</taxon>
        <taxon>Pseudomonadota</taxon>
        <taxon>Alphaproteobacteria</taxon>
        <taxon>Hyphomicrobiales</taxon>
        <taxon>Methylobacteriaceae</taxon>
        <taxon>Methylorubrum</taxon>
    </lineage>
</organism>
<dbReference type="Pfam" id="PF13561">
    <property type="entry name" value="adh_short_C2"/>
    <property type="match status" value="1"/>
</dbReference>
<dbReference type="InterPro" id="IPR036291">
    <property type="entry name" value="NAD(P)-bd_dom_sf"/>
</dbReference>
<dbReference type="SMART" id="SM00822">
    <property type="entry name" value="PKS_KR"/>
    <property type="match status" value="1"/>
</dbReference>
<evidence type="ECO:0000313" key="5">
    <source>
        <dbReference type="Proteomes" id="UP000218288"/>
    </source>
</evidence>
<dbReference type="Gene3D" id="3.40.50.720">
    <property type="entry name" value="NAD(P)-binding Rossmann-like Domain"/>
    <property type="match status" value="1"/>
</dbReference>
<dbReference type="EMBL" id="AP014809">
    <property type="protein sequence ID" value="BAU91593.1"/>
    <property type="molecule type" value="Genomic_DNA"/>
</dbReference>
<proteinExistence type="inferred from homology"/>
<dbReference type="InterPro" id="IPR002347">
    <property type="entry name" value="SDR_fam"/>
</dbReference>
<dbReference type="PROSITE" id="PS00061">
    <property type="entry name" value="ADH_SHORT"/>
    <property type="match status" value="1"/>
</dbReference>
<keyword evidence="2" id="KW-0560">Oxidoreductase</keyword>
<dbReference type="OrthoDB" id="286404at2"/>
<dbReference type="CDD" id="cd05233">
    <property type="entry name" value="SDR_c"/>
    <property type="match status" value="1"/>
</dbReference>
<accession>A0A160PGZ4</accession>
<dbReference type="AlphaFoldDB" id="A0A160PGZ4"/>
<dbReference type="PANTHER" id="PTHR43477:SF1">
    <property type="entry name" value="DIHYDROANTICAPSIN 7-DEHYDROGENASE"/>
    <property type="match status" value="1"/>
</dbReference>
<evidence type="ECO:0000313" key="4">
    <source>
        <dbReference type="EMBL" id="BAU91593.1"/>
    </source>
</evidence>
<reference evidence="4 5" key="1">
    <citation type="journal article" date="2016" name="Genome Announc.">
        <title>Complete Genome Sequence of Methylobacterium populi P-1M, Isolated from Pink-Pigmented Household Biofilm.</title>
        <authorList>
            <person name="Morohoshi T."/>
            <person name="Ikeda T."/>
        </authorList>
    </citation>
    <scope>NUCLEOTIDE SEQUENCE [LARGE SCALE GENOMIC DNA]</scope>
    <source>
        <strain evidence="4 5">P-1M</strain>
    </source>
</reference>
<dbReference type="PRINTS" id="PR00081">
    <property type="entry name" value="GDHRDH"/>
</dbReference>
<dbReference type="SUPFAM" id="SSF51735">
    <property type="entry name" value="NAD(P)-binding Rossmann-fold domains"/>
    <property type="match status" value="1"/>
</dbReference>
<feature type="domain" description="Ketoreductase" evidence="3">
    <location>
        <begin position="11"/>
        <end position="191"/>
    </location>
</feature>
<name>A0A160PGZ4_9HYPH</name>
<dbReference type="Proteomes" id="UP000218288">
    <property type="component" value="Chromosome"/>
</dbReference>
<dbReference type="RefSeq" id="WP_096485685.1">
    <property type="nucleotide sequence ID" value="NZ_AP014809.1"/>
</dbReference>
<dbReference type="GO" id="GO:0016491">
    <property type="term" value="F:oxidoreductase activity"/>
    <property type="evidence" value="ECO:0007669"/>
    <property type="project" value="UniProtKB-KW"/>
</dbReference>
<evidence type="ECO:0000259" key="3">
    <source>
        <dbReference type="SMART" id="SM00822"/>
    </source>
</evidence>
<sequence length="253" mass="26524">MIFSREAFEGRHVLITGASSGIGQHTAVRLAEAGARVALIGRSTERLAATAALLIGSDHSCHPADLSDAEATADLVQEIAKRHGRFDGIFHSAGTALILPARATKNRHIDDVFAAGVRGAFGVARAASKKAVVGDGGSLVFMSSVSSMRGRPGMSAYSAAKAAVDGMVRVLAAEMADRRIRVNSIVAGGIDTAMHRDFTESVGSEMVRNYEALHMLGFGRPDDIAHAAMFLLSDASRWITGSNMVVDGGYTAK</sequence>
<dbReference type="InterPro" id="IPR051122">
    <property type="entry name" value="SDR_DHRS6-like"/>
</dbReference>
<gene>
    <name evidence="4" type="ORF">MPPM_2988</name>
</gene>